<dbReference type="AlphaFoldDB" id="A0A4Y7SQM6"/>
<sequence>MLLKRVLTRALNQDPLWQSHSHFANASQNANFDDLSNALSRASVAPDASLAPDDLDFEGLSKEEGLRQPSSMLPDFMSGEPVLDGGSEVASLPLGYEDPTRDTNEQRGMLVPTQDDPPPFTAWDGDIWALALALINESIPATPTSTGSIPGTPDAEAPSPWTPPTSVQPSLAPSFDVPKSDPPNGEDPQPIVDGGYVHEPAVLPTGLTERPLPLTPPIPNPSTSLNRDRARKISDSNNVVAQWVTSVFEHTHLGSGNVAPPPQQNGFVYPIPNPLRGPSQAGCSITAANNPQALTASGPPCHLNSVATPQSAEPCTSLAGERGSYPDNVQKDRHPPQPRETTSTQATEACGQEHAKFGGLNANVAQESITWQLGRPMTPPSGARFPDLSVYGRSPPANRVPSISRRSFGRTNSLPTHRTQPPKRTAQPRVMLKDQKAQGALARQGSTSSQAPNSGGETVGTALLQSIFAPPAGVKIPASQERATPKTDAKGRGKKRVREAPQDSEELPKRVTVRRKTSSKPKPKPRVVMIQDSKGRSRGQELHILNLGLEGKEKASG</sequence>
<reference evidence="2 3" key="1">
    <citation type="journal article" date="2019" name="Nat. Ecol. Evol.">
        <title>Megaphylogeny resolves global patterns of mushroom evolution.</title>
        <authorList>
            <person name="Varga T."/>
            <person name="Krizsan K."/>
            <person name="Foldi C."/>
            <person name="Dima B."/>
            <person name="Sanchez-Garcia M."/>
            <person name="Sanchez-Ramirez S."/>
            <person name="Szollosi G.J."/>
            <person name="Szarkandi J.G."/>
            <person name="Papp V."/>
            <person name="Albert L."/>
            <person name="Andreopoulos W."/>
            <person name="Angelini C."/>
            <person name="Antonin V."/>
            <person name="Barry K.W."/>
            <person name="Bougher N.L."/>
            <person name="Buchanan P."/>
            <person name="Buyck B."/>
            <person name="Bense V."/>
            <person name="Catcheside P."/>
            <person name="Chovatia M."/>
            <person name="Cooper J."/>
            <person name="Damon W."/>
            <person name="Desjardin D."/>
            <person name="Finy P."/>
            <person name="Geml J."/>
            <person name="Haridas S."/>
            <person name="Hughes K."/>
            <person name="Justo A."/>
            <person name="Karasinski D."/>
            <person name="Kautmanova I."/>
            <person name="Kiss B."/>
            <person name="Kocsube S."/>
            <person name="Kotiranta H."/>
            <person name="LaButti K.M."/>
            <person name="Lechner B.E."/>
            <person name="Liimatainen K."/>
            <person name="Lipzen A."/>
            <person name="Lukacs Z."/>
            <person name="Mihaltcheva S."/>
            <person name="Morgado L.N."/>
            <person name="Niskanen T."/>
            <person name="Noordeloos M.E."/>
            <person name="Ohm R.A."/>
            <person name="Ortiz-Santana B."/>
            <person name="Ovrebo C."/>
            <person name="Racz N."/>
            <person name="Riley R."/>
            <person name="Savchenko A."/>
            <person name="Shiryaev A."/>
            <person name="Soop K."/>
            <person name="Spirin V."/>
            <person name="Szebenyi C."/>
            <person name="Tomsovsky M."/>
            <person name="Tulloss R.E."/>
            <person name="Uehling J."/>
            <person name="Grigoriev I.V."/>
            <person name="Vagvolgyi C."/>
            <person name="Papp T."/>
            <person name="Martin F.M."/>
            <person name="Miettinen O."/>
            <person name="Hibbett D.S."/>
            <person name="Nagy L.G."/>
        </authorList>
    </citation>
    <scope>NUCLEOTIDE SEQUENCE [LARGE SCALE GENOMIC DNA]</scope>
    <source>
        <strain evidence="2 3">FP101781</strain>
    </source>
</reference>
<feature type="compositionally biased region" description="Polar residues" evidence="1">
    <location>
        <begin position="409"/>
        <end position="419"/>
    </location>
</feature>
<name>A0A4Y7SQM6_COPMI</name>
<organism evidence="2 3">
    <name type="scientific">Coprinellus micaceus</name>
    <name type="common">Glistening ink-cap mushroom</name>
    <name type="synonym">Coprinus micaceus</name>
    <dbReference type="NCBI Taxonomy" id="71717"/>
    <lineage>
        <taxon>Eukaryota</taxon>
        <taxon>Fungi</taxon>
        <taxon>Dikarya</taxon>
        <taxon>Basidiomycota</taxon>
        <taxon>Agaricomycotina</taxon>
        <taxon>Agaricomycetes</taxon>
        <taxon>Agaricomycetidae</taxon>
        <taxon>Agaricales</taxon>
        <taxon>Agaricineae</taxon>
        <taxon>Psathyrellaceae</taxon>
        <taxon>Coprinellus</taxon>
    </lineage>
</organism>
<proteinExistence type="predicted"/>
<keyword evidence="3" id="KW-1185">Reference proteome</keyword>
<feature type="compositionally biased region" description="Low complexity" evidence="1">
    <location>
        <begin position="143"/>
        <end position="153"/>
    </location>
</feature>
<feature type="region of interest" description="Disordered" evidence="1">
    <location>
        <begin position="376"/>
        <end position="557"/>
    </location>
</feature>
<feature type="compositionally biased region" description="Basic residues" evidence="1">
    <location>
        <begin position="511"/>
        <end position="525"/>
    </location>
</feature>
<gene>
    <name evidence="2" type="ORF">FA13DRAFT_1778077</name>
</gene>
<dbReference type="Proteomes" id="UP000298030">
    <property type="component" value="Unassembled WGS sequence"/>
</dbReference>
<feature type="compositionally biased region" description="Basic and acidic residues" evidence="1">
    <location>
        <begin position="498"/>
        <end position="509"/>
    </location>
</feature>
<evidence type="ECO:0000313" key="3">
    <source>
        <dbReference type="Proteomes" id="UP000298030"/>
    </source>
</evidence>
<comment type="caution">
    <text evidence="2">The sequence shown here is derived from an EMBL/GenBank/DDBJ whole genome shotgun (WGS) entry which is preliminary data.</text>
</comment>
<evidence type="ECO:0000256" key="1">
    <source>
        <dbReference type="SAM" id="MobiDB-lite"/>
    </source>
</evidence>
<accession>A0A4Y7SQM6</accession>
<evidence type="ECO:0000313" key="2">
    <source>
        <dbReference type="EMBL" id="TEB23958.1"/>
    </source>
</evidence>
<dbReference type="EMBL" id="QPFP01000072">
    <property type="protein sequence ID" value="TEB23958.1"/>
    <property type="molecule type" value="Genomic_DNA"/>
</dbReference>
<protein>
    <submittedName>
        <fullName evidence="2">Uncharacterized protein</fullName>
    </submittedName>
</protein>
<feature type="compositionally biased region" description="Low complexity" evidence="1">
    <location>
        <begin position="203"/>
        <end position="212"/>
    </location>
</feature>
<feature type="compositionally biased region" description="Polar residues" evidence="1">
    <location>
        <begin position="305"/>
        <end position="314"/>
    </location>
</feature>
<feature type="region of interest" description="Disordered" evidence="1">
    <location>
        <begin position="95"/>
        <end position="121"/>
    </location>
</feature>
<feature type="region of interest" description="Disordered" evidence="1">
    <location>
        <begin position="143"/>
        <end position="229"/>
    </location>
</feature>
<feature type="region of interest" description="Disordered" evidence="1">
    <location>
        <begin position="304"/>
        <end position="346"/>
    </location>
</feature>
<feature type="compositionally biased region" description="Polar residues" evidence="1">
    <location>
        <begin position="444"/>
        <end position="456"/>
    </location>
</feature>